<dbReference type="PANTHER" id="PTHR45845">
    <property type="entry name" value="RHO GUANINE NUCLEOTIDE EXCHANGE FACTOR-RELATED"/>
    <property type="match status" value="1"/>
</dbReference>
<evidence type="ECO:0000313" key="2">
    <source>
        <dbReference type="Proteomes" id="UP000261620"/>
    </source>
</evidence>
<sequence>MRIYSSLDSSIQSALSALYPPFEATAPIVLSQLFRSIEDRYHGDALQCLLDFLIPSKHLLESVQQAACAGYSDVVFRCEGWPLCLHDKTVIQLAPVNPLLLRPGDFYLQVEPFGDQAARIVLKSLLEEGCREVEETPIPETSYACIFTEEWLQDVNEGRHGTPLSRCLLCTDQGVVKLPWAKIAIPEFLDMPKIVPIYREAPPEPTEISVPSHFNSSTLPVETILLPAKDRTSASLRPVNCSFKTEHERRNIKSCSKPLIKPVGWVSPNTWDSRETYREIEGDYVDLVDIAKGKEFVDKPRDSHLNPSGSVLFKPVRPPPPVPLGTSAPCGRPLQHAEESCTLCSQRRLGHHDPADHDLKCRYRDSYVAALRNPVTFERGSVDLLATLEEVGGLCEEGELKSKGTFEAQREGHDNICNHCNKPLSNELCQYRHCCQTAQDNLASQLKDRRASCESGSLVEEPPVVLKTTPGQKVQMKLISHQSGAHASAPPGSDAFLGNCDGDVRPQQAMEAVKPSGKHKVKVRSLSTVSETPRGSPHLYKLNTRSHSDICPETISSVVQCKKVLDHVSLNLDRWKSPRKGMP</sequence>
<reference evidence="1" key="1">
    <citation type="submission" date="2025-08" db="UniProtKB">
        <authorList>
            <consortium name="Ensembl"/>
        </authorList>
    </citation>
    <scope>IDENTIFICATION</scope>
</reference>
<protein>
    <submittedName>
        <fullName evidence="1">Uncharacterized protein</fullName>
    </submittedName>
</protein>
<evidence type="ECO:0000313" key="1">
    <source>
        <dbReference type="Ensembl" id="ENSMMOP00000006169.1"/>
    </source>
</evidence>
<accession>A0A3Q3WBS1</accession>
<dbReference type="AlphaFoldDB" id="A0A3Q3WBS1"/>
<dbReference type="InterPro" id="IPR052231">
    <property type="entry name" value="Rho_GEF_signaling-related"/>
</dbReference>
<dbReference type="STRING" id="94237.ENSMMOP00000006169"/>
<proteinExistence type="predicted"/>
<keyword evidence="2" id="KW-1185">Reference proteome</keyword>
<organism evidence="1 2">
    <name type="scientific">Mola mola</name>
    <name type="common">Ocean sunfish</name>
    <name type="synonym">Tetraodon mola</name>
    <dbReference type="NCBI Taxonomy" id="94237"/>
    <lineage>
        <taxon>Eukaryota</taxon>
        <taxon>Metazoa</taxon>
        <taxon>Chordata</taxon>
        <taxon>Craniata</taxon>
        <taxon>Vertebrata</taxon>
        <taxon>Euteleostomi</taxon>
        <taxon>Actinopterygii</taxon>
        <taxon>Neopterygii</taxon>
        <taxon>Teleostei</taxon>
        <taxon>Neoteleostei</taxon>
        <taxon>Acanthomorphata</taxon>
        <taxon>Eupercaria</taxon>
        <taxon>Tetraodontiformes</taxon>
        <taxon>Molidae</taxon>
        <taxon>Mola</taxon>
    </lineage>
</organism>
<dbReference type="Proteomes" id="UP000261620">
    <property type="component" value="Unplaced"/>
</dbReference>
<dbReference type="PANTHER" id="PTHR45845:SF2">
    <property type="entry name" value="RIKEN CDNA D630003M21 GENE"/>
    <property type="match status" value="1"/>
</dbReference>
<reference evidence="1" key="2">
    <citation type="submission" date="2025-09" db="UniProtKB">
        <authorList>
            <consortium name="Ensembl"/>
        </authorList>
    </citation>
    <scope>IDENTIFICATION</scope>
</reference>
<dbReference type="OMA" id="QFRIHTH"/>
<name>A0A3Q3WBS1_MOLML</name>
<dbReference type="Ensembl" id="ENSMMOT00000006280.1">
    <property type="protein sequence ID" value="ENSMMOP00000006169.1"/>
    <property type="gene ID" value="ENSMMOG00000004826.1"/>
</dbReference>